<dbReference type="AlphaFoldDB" id="A0A8C5FZJ0"/>
<name>A0A8C5FZJ0_GOUWI</name>
<keyword evidence="2" id="KW-1185">Reference proteome</keyword>
<organism evidence="1 2">
    <name type="scientific">Gouania willdenowi</name>
    <name type="common">Blunt-snouted clingfish</name>
    <name type="synonym">Lepadogaster willdenowi</name>
    <dbReference type="NCBI Taxonomy" id="441366"/>
    <lineage>
        <taxon>Eukaryota</taxon>
        <taxon>Metazoa</taxon>
        <taxon>Chordata</taxon>
        <taxon>Craniata</taxon>
        <taxon>Vertebrata</taxon>
        <taxon>Euteleostomi</taxon>
        <taxon>Actinopterygii</taxon>
        <taxon>Neopterygii</taxon>
        <taxon>Teleostei</taxon>
        <taxon>Neoteleostei</taxon>
        <taxon>Acanthomorphata</taxon>
        <taxon>Ovalentaria</taxon>
        <taxon>Blenniimorphae</taxon>
        <taxon>Blenniiformes</taxon>
        <taxon>Gobiesocoidei</taxon>
        <taxon>Gobiesocidae</taxon>
        <taxon>Gobiesocinae</taxon>
        <taxon>Gouania</taxon>
    </lineage>
</organism>
<reference evidence="1" key="3">
    <citation type="submission" date="2025-09" db="UniProtKB">
        <authorList>
            <consortium name="Ensembl"/>
        </authorList>
    </citation>
    <scope>IDENTIFICATION</scope>
</reference>
<evidence type="ECO:0000313" key="2">
    <source>
        <dbReference type="Proteomes" id="UP000694680"/>
    </source>
</evidence>
<proteinExistence type="predicted"/>
<evidence type="ECO:0000313" key="1">
    <source>
        <dbReference type="Ensembl" id="ENSGWIP00000003163.1"/>
    </source>
</evidence>
<reference evidence="1" key="1">
    <citation type="submission" date="2020-06" db="EMBL/GenBank/DDBJ databases">
        <authorList>
            <consortium name="Wellcome Sanger Institute Data Sharing"/>
        </authorList>
    </citation>
    <scope>NUCLEOTIDE SEQUENCE [LARGE SCALE GENOMIC DNA]</scope>
</reference>
<accession>A0A8C5FZJ0</accession>
<dbReference type="Proteomes" id="UP000694680">
    <property type="component" value="Chromosome 10"/>
</dbReference>
<dbReference type="Ensembl" id="ENSGWIT00000003423.1">
    <property type="protein sequence ID" value="ENSGWIP00000003163.1"/>
    <property type="gene ID" value="ENSGWIG00000001753.1"/>
</dbReference>
<reference evidence="1" key="2">
    <citation type="submission" date="2025-08" db="UniProtKB">
        <authorList>
            <consortium name="Ensembl"/>
        </authorList>
    </citation>
    <scope>IDENTIFICATION</scope>
</reference>
<protein>
    <submittedName>
        <fullName evidence="1">Uncharacterized protein</fullName>
    </submittedName>
</protein>
<sequence>QDETSQRHKHARWDLVPQHHWHGLRRRTSWRKLQKGTIFRNAVLKVLPVVSASTKMIVKCNMHYIHTAGLNAQFGLGVRTECNPEACTEEVLRWHMTPQAHMVFTK</sequence>